<sequence length="206" mass="23265">MFNSLKVIAKESRSAGAQQRAGLGGEDPEDKEVLRYHILLIENINHHVEDMDDGGKEGVLVEGRGKAMLEFAEALEAYVSRVITRPLGKLLPPPDKPDVHRFAPFHSRKTARSLFAQYDGKEVRHGVETLRKRIEKHFGDADEEVIPRGVVALVGRKCERAYERTIERKEGLVREVWPPVEGEKGVEVDFTREDVKNAFKGLQRSS</sequence>
<evidence type="ECO:0000313" key="3">
    <source>
        <dbReference type="Proteomes" id="UP001168146"/>
    </source>
</evidence>
<dbReference type="Pfam" id="PF20654">
    <property type="entry name" value="Sec3_C-term"/>
    <property type="match status" value="2"/>
</dbReference>
<dbReference type="GO" id="GO:0005546">
    <property type="term" value="F:phosphatidylinositol-4,5-bisphosphate binding"/>
    <property type="evidence" value="ECO:0007669"/>
    <property type="project" value="TreeGrafter"/>
</dbReference>
<dbReference type="EMBL" id="JASUXU010000203">
    <property type="protein sequence ID" value="KAK0302233.1"/>
    <property type="molecule type" value="Genomic_DNA"/>
</dbReference>
<comment type="caution">
    <text evidence="2">The sequence shown here is derived from an EMBL/GenBank/DDBJ whole genome shotgun (WGS) entry which is preliminary data.</text>
</comment>
<protein>
    <recommendedName>
        <fullName evidence="1">Exocyst complex component Sec3 C-terminal domain-containing protein</fullName>
    </recommendedName>
</protein>
<dbReference type="GO" id="GO:0006887">
    <property type="term" value="P:exocytosis"/>
    <property type="evidence" value="ECO:0007669"/>
    <property type="project" value="TreeGrafter"/>
</dbReference>
<dbReference type="AlphaFoldDB" id="A0AAN6F5K6"/>
<proteinExistence type="predicted"/>
<feature type="domain" description="Exocyst complex component Sec3 C-terminal" evidence="1">
    <location>
        <begin position="105"/>
        <end position="177"/>
    </location>
</feature>
<dbReference type="GO" id="GO:0006893">
    <property type="term" value="P:Golgi to plasma membrane transport"/>
    <property type="evidence" value="ECO:0007669"/>
    <property type="project" value="TreeGrafter"/>
</dbReference>
<evidence type="ECO:0000259" key="1">
    <source>
        <dbReference type="Pfam" id="PF20654"/>
    </source>
</evidence>
<dbReference type="GO" id="GO:0000145">
    <property type="term" value="C:exocyst"/>
    <property type="evidence" value="ECO:0007669"/>
    <property type="project" value="TreeGrafter"/>
</dbReference>
<reference evidence="2" key="1">
    <citation type="submission" date="2021-12" db="EMBL/GenBank/DDBJ databases">
        <title>Black yeast isolated from Biological Soil Crust.</title>
        <authorList>
            <person name="Kurbessoian T."/>
        </authorList>
    </citation>
    <scope>NUCLEOTIDE SEQUENCE</scope>
    <source>
        <strain evidence="2">CCFEE 5208</strain>
    </source>
</reference>
<accession>A0AAN6F5K6</accession>
<dbReference type="GO" id="GO:0005886">
    <property type="term" value="C:plasma membrane"/>
    <property type="evidence" value="ECO:0007669"/>
    <property type="project" value="TreeGrafter"/>
</dbReference>
<dbReference type="PANTHER" id="PTHR16092:SF14">
    <property type="entry name" value="EXOCYST COMPLEX COMPONENT 1 ISOFORM X1"/>
    <property type="match status" value="1"/>
</dbReference>
<dbReference type="InterPro" id="IPR048628">
    <property type="entry name" value="Sec3_C"/>
</dbReference>
<dbReference type="PANTHER" id="PTHR16092">
    <property type="entry name" value="SEC3/SYNTAXIN-RELATED"/>
    <property type="match status" value="1"/>
</dbReference>
<feature type="domain" description="Exocyst complex component Sec3 C-terminal" evidence="1">
    <location>
        <begin position="1"/>
        <end position="91"/>
    </location>
</feature>
<name>A0AAN6F5K6_9PEZI</name>
<organism evidence="2 3">
    <name type="scientific">Friedmanniomyces endolithicus</name>
    <dbReference type="NCBI Taxonomy" id="329885"/>
    <lineage>
        <taxon>Eukaryota</taxon>
        <taxon>Fungi</taxon>
        <taxon>Dikarya</taxon>
        <taxon>Ascomycota</taxon>
        <taxon>Pezizomycotina</taxon>
        <taxon>Dothideomycetes</taxon>
        <taxon>Dothideomycetidae</taxon>
        <taxon>Mycosphaerellales</taxon>
        <taxon>Teratosphaeriaceae</taxon>
        <taxon>Friedmanniomyces</taxon>
    </lineage>
</organism>
<gene>
    <name evidence="2" type="ORF">LTR82_017946</name>
</gene>
<evidence type="ECO:0000313" key="2">
    <source>
        <dbReference type="EMBL" id="KAK0302233.1"/>
    </source>
</evidence>
<dbReference type="Proteomes" id="UP001168146">
    <property type="component" value="Unassembled WGS sequence"/>
</dbReference>